<comment type="caution">
    <text evidence="1">The sequence shown here is derived from an EMBL/GenBank/DDBJ whole genome shotgun (WGS) entry which is preliminary data.</text>
</comment>
<dbReference type="EMBL" id="CM047739">
    <property type="protein sequence ID" value="KAJ0042571.1"/>
    <property type="molecule type" value="Genomic_DNA"/>
</dbReference>
<reference evidence="2" key="1">
    <citation type="journal article" date="2023" name="G3 (Bethesda)">
        <title>Genome assembly and association tests identify interacting loci associated with vigor, precocity, and sex in interspecific pistachio rootstocks.</title>
        <authorList>
            <person name="Palmer W."/>
            <person name="Jacygrad E."/>
            <person name="Sagayaradj S."/>
            <person name="Cavanaugh K."/>
            <person name="Han R."/>
            <person name="Bertier L."/>
            <person name="Beede B."/>
            <person name="Kafkas S."/>
            <person name="Golino D."/>
            <person name="Preece J."/>
            <person name="Michelmore R."/>
        </authorList>
    </citation>
    <scope>NUCLEOTIDE SEQUENCE [LARGE SCALE GENOMIC DNA]</scope>
</reference>
<gene>
    <name evidence="1" type="ORF">Pint_19455</name>
</gene>
<organism evidence="1 2">
    <name type="scientific">Pistacia integerrima</name>
    <dbReference type="NCBI Taxonomy" id="434235"/>
    <lineage>
        <taxon>Eukaryota</taxon>
        <taxon>Viridiplantae</taxon>
        <taxon>Streptophyta</taxon>
        <taxon>Embryophyta</taxon>
        <taxon>Tracheophyta</taxon>
        <taxon>Spermatophyta</taxon>
        <taxon>Magnoliopsida</taxon>
        <taxon>eudicotyledons</taxon>
        <taxon>Gunneridae</taxon>
        <taxon>Pentapetalae</taxon>
        <taxon>rosids</taxon>
        <taxon>malvids</taxon>
        <taxon>Sapindales</taxon>
        <taxon>Anacardiaceae</taxon>
        <taxon>Pistacia</taxon>
    </lineage>
</organism>
<name>A0ACC0YW79_9ROSI</name>
<accession>A0ACC0YW79</accession>
<sequence length="217" mass="23163">MLKGEAGEKDEQVEEVTCKMIVGRGVGKVLEKIKSESGGGTQVKVLAKDQIPGSGSGYDELIHACVRRKVLSEFYELTEGGCLDGFKITGSFPTVRKALSSISSCGQDSPREDAANREGGSIVRTFQNETGASIKIGDVVPNSDEWVVLISAREIGFEPGNAIVAQLLVHSQLIGCLLGRGGYMISEMRDTGASIRVFPREQAPKCGSPNDEVVQCL</sequence>
<protein>
    <submittedName>
        <fullName evidence="1">Uncharacterized protein</fullName>
    </submittedName>
</protein>
<evidence type="ECO:0000313" key="2">
    <source>
        <dbReference type="Proteomes" id="UP001163603"/>
    </source>
</evidence>
<proteinExistence type="predicted"/>
<evidence type="ECO:0000313" key="1">
    <source>
        <dbReference type="EMBL" id="KAJ0042571.1"/>
    </source>
</evidence>
<dbReference type="Proteomes" id="UP001163603">
    <property type="component" value="Chromosome 4"/>
</dbReference>
<keyword evidence="2" id="KW-1185">Reference proteome</keyword>